<keyword evidence="1" id="KW-0812">Transmembrane</keyword>
<dbReference type="EMBL" id="JAAZBX010000007">
    <property type="protein sequence ID" value="NLD25491.1"/>
    <property type="molecule type" value="Genomic_DNA"/>
</dbReference>
<feature type="domain" description="LytR/CpsA/Psr regulator C-terminal" evidence="2">
    <location>
        <begin position="283"/>
        <end position="372"/>
    </location>
</feature>
<reference evidence="3 4" key="1">
    <citation type="journal article" date="2020" name="Biotechnol. Biofuels">
        <title>New insights from the biogas microbiome by comprehensive genome-resolved metagenomics of nearly 1600 species originating from multiple anaerobic digesters.</title>
        <authorList>
            <person name="Campanaro S."/>
            <person name="Treu L."/>
            <person name="Rodriguez-R L.M."/>
            <person name="Kovalovszki A."/>
            <person name="Ziels R.M."/>
            <person name="Maus I."/>
            <person name="Zhu X."/>
            <person name="Kougias P.G."/>
            <person name="Basile A."/>
            <person name="Luo G."/>
            <person name="Schluter A."/>
            <person name="Konstantinidis K.T."/>
            <person name="Angelidaki I."/>
        </authorList>
    </citation>
    <scope>NUCLEOTIDE SEQUENCE [LARGE SCALE GENOMIC DNA]</scope>
    <source>
        <strain evidence="3">AS06rmzACSIP_65</strain>
    </source>
</reference>
<dbReference type="Pfam" id="PF13399">
    <property type="entry name" value="LytR_C"/>
    <property type="match status" value="1"/>
</dbReference>
<dbReference type="AlphaFoldDB" id="A0A847D1H6"/>
<organism evidence="3 4">
    <name type="scientific">Candidatus Dojkabacteria bacterium</name>
    <dbReference type="NCBI Taxonomy" id="2099670"/>
    <lineage>
        <taxon>Bacteria</taxon>
        <taxon>Candidatus Dojkabacteria</taxon>
    </lineage>
</organism>
<proteinExistence type="predicted"/>
<comment type="caution">
    <text evidence="3">The sequence shown here is derived from an EMBL/GenBank/DDBJ whole genome shotgun (WGS) entry which is preliminary data.</text>
</comment>
<dbReference type="Proteomes" id="UP000545876">
    <property type="component" value="Unassembled WGS sequence"/>
</dbReference>
<dbReference type="InterPro" id="IPR027381">
    <property type="entry name" value="LytR/CpsA/Psr_C"/>
</dbReference>
<accession>A0A847D1H6</accession>
<gene>
    <name evidence="3" type="ORF">GX656_02520</name>
</gene>
<evidence type="ECO:0000313" key="3">
    <source>
        <dbReference type="EMBL" id="NLD25491.1"/>
    </source>
</evidence>
<evidence type="ECO:0000259" key="2">
    <source>
        <dbReference type="Pfam" id="PF13399"/>
    </source>
</evidence>
<keyword evidence="1" id="KW-0472">Membrane</keyword>
<sequence length="379" mass="43675">MRKRNNKRDMKKSDRRKTRWGRIFLSFLLSVMILYLLYFLIIIFSIKTSDIIKESNSCNHILSGEINRLDKTVIILEKGKGEERKIVDVYVYLSNSDKKNELLIYIPSSLYYAGLEEKFGNEIPVSSFRYAGDFLENGRGVEYAIWQINQLLGFKSEKYIYFSGEASEALGLDISSPNRENIVALNKKTGFFEFVKNLKEISKLDGTIYSNIRFSDIKLKVQNIVRTPNNYNREELNLGDAFFHNKGKLVTGEEINVLNTIAFDQKLRGFLEKITDRELENERVRVEVYNGSELVGAASGLGRKIVNTCCDVVRYGNAPDLIDKTKIYISDLEKYPKSYQAVSEVFPTKYELVEGRPDFMTTGDIIIILGDDIRDMYIF</sequence>
<evidence type="ECO:0000313" key="4">
    <source>
        <dbReference type="Proteomes" id="UP000545876"/>
    </source>
</evidence>
<feature type="transmembrane region" description="Helical" evidence="1">
    <location>
        <begin position="21"/>
        <end position="46"/>
    </location>
</feature>
<evidence type="ECO:0000256" key="1">
    <source>
        <dbReference type="SAM" id="Phobius"/>
    </source>
</evidence>
<protein>
    <submittedName>
        <fullName evidence="3">LytR C-terminal domain-containing protein</fullName>
    </submittedName>
</protein>
<keyword evidence="1" id="KW-1133">Transmembrane helix</keyword>
<name>A0A847D1H6_9BACT</name>